<evidence type="ECO:0008006" key="4">
    <source>
        <dbReference type="Google" id="ProtNLM"/>
    </source>
</evidence>
<accession>A0A1V8M2G5</accession>
<dbReference type="Pfam" id="PF05981">
    <property type="entry name" value="CreA"/>
    <property type="match status" value="1"/>
</dbReference>
<dbReference type="AlphaFoldDB" id="A0A1V8M2G5"/>
<dbReference type="OrthoDB" id="9788409at2"/>
<name>A0A1V8M2G5_9GAMM</name>
<feature type="chain" id="PRO_5012054053" description="CreA" evidence="1">
    <location>
        <begin position="22"/>
        <end position="153"/>
    </location>
</feature>
<keyword evidence="1" id="KW-0732">Signal</keyword>
<dbReference type="STRING" id="1420851.AU255_16250"/>
<keyword evidence="3" id="KW-1185">Reference proteome</keyword>
<evidence type="ECO:0000313" key="3">
    <source>
        <dbReference type="Proteomes" id="UP000191980"/>
    </source>
</evidence>
<evidence type="ECO:0000313" key="2">
    <source>
        <dbReference type="EMBL" id="OQK15749.1"/>
    </source>
</evidence>
<feature type="signal peptide" evidence="1">
    <location>
        <begin position="1"/>
        <end position="21"/>
    </location>
</feature>
<dbReference type="GO" id="GO:0005829">
    <property type="term" value="C:cytosol"/>
    <property type="evidence" value="ECO:0007669"/>
    <property type="project" value="TreeGrafter"/>
</dbReference>
<evidence type="ECO:0000256" key="1">
    <source>
        <dbReference type="SAM" id="SignalP"/>
    </source>
</evidence>
<reference evidence="2 3" key="1">
    <citation type="submission" date="2015-12" db="EMBL/GenBank/DDBJ databases">
        <authorList>
            <person name="Shamseldin A."/>
            <person name="Moawad H."/>
            <person name="Abd El-Rahim W.M."/>
            <person name="Sadowsky M.J."/>
        </authorList>
    </citation>
    <scope>NUCLEOTIDE SEQUENCE [LARGE SCALE GENOMIC DNA]</scope>
    <source>
        <strain evidence="2 3">WF1</strain>
    </source>
</reference>
<dbReference type="PIRSF" id="PIRSF003174">
    <property type="entry name" value="CreA"/>
    <property type="match status" value="1"/>
</dbReference>
<organism evidence="2 3">
    <name type="scientific">Methyloprofundus sedimenti</name>
    <dbReference type="NCBI Taxonomy" id="1420851"/>
    <lineage>
        <taxon>Bacteria</taxon>
        <taxon>Pseudomonadati</taxon>
        <taxon>Pseudomonadota</taxon>
        <taxon>Gammaproteobacteria</taxon>
        <taxon>Methylococcales</taxon>
        <taxon>Methylococcaceae</taxon>
        <taxon>Methyloprofundus</taxon>
    </lineage>
</organism>
<dbReference type="PANTHER" id="PTHR37952:SF2">
    <property type="entry name" value="PROTEIN CREA"/>
    <property type="match status" value="1"/>
</dbReference>
<protein>
    <recommendedName>
        <fullName evidence="4">CreA</fullName>
    </recommendedName>
</protein>
<gene>
    <name evidence="2" type="ORF">AU255_16250</name>
</gene>
<dbReference type="InterPro" id="IPR010292">
    <property type="entry name" value="Uncharacterised_CreA"/>
</dbReference>
<comment type="caution">
    <text evidence="2">The sequence shown here is derived from an EMBL/GenBank/DDBJ whole genome shotgun (WGS) entry which is preliminary data.</text>
</comment>
<dbReference type="PANTHER" id="PTHR37952">
    <property type="match status" value="1"/>
</dbReference>
<dbReference type="RefSeq" id="WP_080523984.1">
    <property type="nucleotide sequence ID" value="NZ_LPUF01000003.1"/>
</dbReference>
<dbReference type="EMBL" id="LPUF01000003">
    <property type="protein sequence ID" value="OQK15749.1"/>
    <property type="molecule type" value="Genomic_DNA"/>
</dbReference>
<sequence>MKKITTFLALLSSLTTVNIHAEEVDCVTTSWKLIGSNHKVCVQAYDDPKVKGVSCYMSQAKKGGLKGTFGLAEDPAQFSLDCRQIGEIIIDSKLPEQEVAFSEDTSLFFKETRVMRVFDKKRNTLIYLAISRKLIDGAPANSISTVPIMPWSK</sequence>
<dbReference type="Proteomes" id="UP000191980">
    <property type="component" value="Unassembled WGS sequence"/>
</dbReference>
<proteinExistence type="predicted"/>